<evidence type="ECO:0000259" key="3">
    <source>
        <dbReference type="Pfam" id="PF18962"/>
    </source>
</evidence>
<gene>
    <name evidence="4" type="ORF">GCM10009118_08260</name>
</gene>
<comment type="caution">
    <text evidence="4">The sequence shown here is derived from an EMBL/GenBank/DDBJ whole genome shotgun (WGS) entry which is preliminary data.</text>
</comment>
<dbReference type="Pfam" id="PF18962">
    <property type="entry name" value="Por_Secre_tail"/>
    <property type="match status" value="1"/>
</dbReference>
<proteinExistence type="predicted"/>
<name>A0ABN1MMB5_9FLAO</name>
<dbReference type="Gene3D" id="2.60.120.890">
    <property type="entry name" value="BT2081, beta-jelly-roll domain"/>
    <property type="match status" value="1"/>
</dbReference>
<feature type="region of interest" description="Disordered" evidence="2">
    <location>
        <begin position="1"/>
        <end position="31"/>
    </location>
</feature>
<protein>
    <recommendedName>
        <fullName evidence="3">Secretion system C-terminal sorting domain-containing protein</fullName>
    </recommendedName>
</protein>
<evidence type="ECO:0000256" key="2">
    <source>
        <dbReference type="SAM" id="MobiDB-lite"/>
    </source>
</evidence>
<evidence type="ECO:0000313" key="4">
    <source>
        <dbReference type="EMBL" id="GAA0874418.1"/>
    </source>
</evidence>
<dbReference type="EMBL" id="BAAAFH010000003">
    <property type="protein sequence ID" value="GAA0874418.1"/>
    <property type="molecule type" value="Genomic_DNA"/>
</dbReference>
<reference evidence="4 5" key="1">
    <citation type="journal article" date="2019" name="Int. J. Syst. Evol. Microbiol.">
        <title>The Global Catalogue of Microorganisms (GCM) 10K type strain sequencing project: providing services to taxonomists for standard genome sequencing and annotation.</title>
        <authorList>
            <consortium name="The Broad Institute Genomics Platform"/>
            <consortium name="The Broad Institute Genome Sequencing Center for Infectious Disease"/>
            <person name="Wu L."/>
            <person name="Ma J."/>
        </authorList>
    </citation>
    <scope>NUCLEOTIDE SEQUENCE [LARGE SCALE GENOMIC DNA]</scope>
    <source>
        <strain evidence="4 5">JCM 16083</strain>
    </source>
</reference>
<keyword evidence="1" id="KW-0732">Signal</keyword>
<feature type="domain" description="Secretion system C-terminal sorting" evidence="3">
    <location>
        <begin position="440"/>
        <end position="506"/>
    </location>
</feature>
<sequence length="507" mass="55112">MFNTVATAQQQPTNGGFENWDNIGSDNREPSNWNSFKTADCHLGAFTCPFAMERRLDRETDIRPGSAGEYSVRIFSTSAVGIIANGNLTTGMINMGSISPSDPSNHNYTRRDDANFNMPFTNIPDSLVVWVKFNAANSGSLARISTSIHDDYNYRDPEDATASSHVVGKATLNYPPTNGEWVRKSIPFDYNFPANDAQYVLITFTTNMTPGGGDENDEVFIDDLEFIYNPNTVTITPVTDQYLLVDEAGTALTATELANAASQDATITREWKFSNTSGSGYASFSSPETGATYTPQFNATGTYYVICESTFGGETVTSDEVAIHVSETIPNIATVTPNATQNLDVNESGTTLTVAETPAAASSREWKYSTTSGSGYMSFLSDEFATSYTPVFASSGTYYVICESNFAGEIVTSNEVQINVTSTSGISEFEESDIVVYQNNEKLYLDLTNSSFKGEKVSIYTVDGRQVKETAVTSNAVTAINIDFPNGIYLVVVQSANASSQQKIFIR</sequence>
<evidence type="ECO:0000256" key="1">
    <source>
        <dbReference type="ARBA" id="ARBA00022729"/>
    </source>
</evidence>
<organism evidence="4 5">
    <name type="scientific">Wandonia haliotis</name>
    <dbReference type="NCBI Taxonomy" id="574963"/>
    <lineage>
        <taxon>Bacteria</taxon>
        <taxon>Pseudomonadati</taxon>
        <taxon>Bacteroidota</taxon>
        <taxon>Flavobacteriia</taxon>
        <taxon>Flavobacteriales</taxon>
        <taxon>Crocinitomicaceae</taxon>
        <taxon>Wandonia</taxon>
    </lineage>
</organism>
<evidence type="ECO:0000313" key="5">
    <source>
        <dbReference type="Proteomes" id="UP001501126"/>
    </source>
</evidence>
<dbReference type="Proteomes" id="UP001501126">
    <property type="component" value="Unassembled WGS sequence"/>
</dbReference>
<dbReference type="NCBIfam" id="TIGR04183">
    <property type="entry name" value="Por_Secre_tail"/>
    <property type="match status" value="1"/>
</dbReference>
<dbReference type="InterPro" id="IPR026444">
    <property type="entry name" value="Secre_tail"/>
</dbReference>
<accession>A0ABN1MMB5</accession>
<keyword evidence="5" id="KW-1185">Reference proteome</keyword>
<dbReference type="InterPro" id="IPR038653">
    <property type="entry name" value="Put_CMD_sf"/>
</dbReference>